<dbReference type="AlphaFoldDB" id="A0A6B0Y347"/>
<dbReference type="PANTHER" id="PTHR46018:SF2">
    <property type="entry name" value="ZINC PHOSPHODIESTERASE ELAC PROTEIN 1"/>
    <property type="match status" value="1"/>
</dbReference>
<dbReference type="SMART" id="SM00849">
    <property type="entry name" value="Lactamase_B"/>
    <property type="match status" value="1"/>
</dbReference>
<protein>
    <submittedName>
        <fullName evidence="3">MBL fold metallo-hydrolase</fullName>
    </submittedName>
</protein>
<accession>A0A6B0Y347</accession>
<dbReference type="GO" id="GO:0042781">
    <property type="term" value="F:3'-tRNA processing endoribonuclease activity"/>
    <property type="evidence" value="ECO:0007669"/>
    <property type="project" value="TreeGrafter"/>
</dbReference>
<dbReference type="InterPro" id="IPR001279">
    <property type="entry name" value="Metallo-B-lactamas"/>
</dbReference>
<dbReference type="Pfam" id="PF12706">
    <property type="entry name" value="Lactamase_B_2"/>
    <property type="match status" value="1"/>
</dbReference>
<feature type="domain" description="Metallo-beta-lactamase" evidence="2">
    <location>
        <begin position="18"/>
        <end position="247"/>
    </location>
</feature>
<name>A0A6B0Y347_9RHOB</name>
<dbReference type="InterPro" id="IPR036866">
    <property type="entry name" value="RibonucZ/Hydroxyglut_hydro"/>
</dbReference>
<evidence type="ECO:0000256" key="1">
    <source>
        <dbReference type="ARBA" id="ARBA00022801"/>
    </source>
</evidence>
<dbReference type="SUPFAM" id="SSF56281">
    <property type="entry name" value="Metallo-hydrolase/oxidoreductase"/>
    <property type="match status" value="1"/>
</dbReference>
<dbReference type="CDD" id="cd07719">
    <property type="entry name" value="arylsulfatase_AtsA-like_MBL-fold"/>
    <property type="match status" value="1"/>
</dbReference>
<gene>
    <name evidence="3" type="ORF">F4Y60_08570</name>
</gene>
<dbReference type="InterPro" id="IPR044094">
    <property type="entry name" value="AtsA-like_MBL-fold"/>
</dbReference>
<proteinExistence type="predicted"/>
<dbReference type="PANTHER" id="PTHR46018">
    <property type="entry name" value="ZINC PHOSPHODIESTERASE ELAC PROTEIN 1"/>
    <property type="match status" value="1"/>
</dbReference>
<dbReference type="Gene3D" id="3.60.15.10">
    <property type="entry name" value="Ribonuclease Z/Hydroxyacylglutathione hydrolase-like"/>
    <property type="match status" value="1"/>
</dbReference>
<comment type="caution">
    <text evidence="3">The sequence shown here is derived from an EMBL/GenBank/DDBJ whole genome shotgun (WGS) entry which is preliminary data.</text>
</comment>
<organism evidence="3">
    <name type="scientific">Boseongicola sp. SB0664_bin_43</name>
    <dbReference type="NCBI Taxonomy" id="2604844"/>
    <lineage>
        <taxon>Bacteria</taxon>
        <taxon>Pseudomonadati</taxon>
        <taxon>Pseudomonadota</taxon>
        <taxon>Alphaproteobacteria</taxon>
        <taxon>Rhodobacterales</taxon>
        <taxon>Paracoccaceae</taxon>
        <taxon>Boseongicola</taxon>
    </lineage>
</organism>
<evidence type="ECO:0000313" key="3">
    <source>
        <dbReference type="EMBL" id="MXY34130.1"/>
    </source>
</evidence>
<evidence type="ECO:0000259" key="2">
    <source>
        <dbReference type="SMART" id="SM00849"/>
    </source>
</evidence>
<dbReference type="EMBL" id="VXRY01000338">
    <property type="protein sequence ID" value="MXY34130.1"/>
    <property type="molecule type" value="Genomic_DNA"/>
</dbReference>
<sequence>MKVTLLGTGSPVPMPNRASSGYLVEVGNELLLFDHGAGAHENFLRSGHVATDAHILFLSHLHSDHMLDYARLVHSRWDQGAGLIPELTVYGPAYTARMSELLFGENGVLDPDIRGRINAPGSQRVHLDRGGVLPRRRPAPTVVPLSDGQVVETDAWRVTVREVLHQPGYIEAFGFRLETDAGTLAYSGDTGPCAAIAEVTQDADMLIHMCHFISGTFQPDGPLTASGHMEIARLAAEANVRTLVPTHFTPQFEPPGVRERCIAEMAEVFKGRIVWGEDMMELKLDSPRIGASG</sequence>
<reference evidence="3" key="1">
    <citation type="submission" date="2019-09" db="EMBL/GenBank/DDBJ databases">
        <title>Characterisation of the sponge microbiome using genome-centric metagenomics.</title>
        <authorList>
            <person name="Engelberts J.P."/>
            <person name="Robbins S.J."/>
            <person name="De Goeij J.M."/>
            <person name="Aranda M."/>
            <person name="Bell S.C."/>
            <person name="Webster N.S."/>
        </authorList>
    </citation>
    <scope>NUCLEOTIDE SEQUENCE</scope>
    <source>
        <strain evidence="3">SB0664_bin_43</strain>
    </source>
</reference>
<keyword evidence="1 3" id="KW-0378">Hydrolase</keyword>